<keyword evidence="9" id="KW-0119">Carbohydrate metabolism</keyword>
<dbReference type="Gene3D" id="2.115.10.20">
    <property type="entry name" value="Glycosyl hydrolase domain, family 43"/>
    <property type="match status" value="1"/>
</dbReference>
<keyword evidence="10 15" id="KW-0326">Glycosidase</keyword>
<evidence type="ECO:0000256" key="8">
    <source>
        <dbReference type="ARBA" id="ARBA00023180"/>
    </source>
</evidence>
<feature type="active site" description="Proton donor" evidence="13">
    <location>
        <position position="320"/>
    </location>
</feature>
<evidence type="ECO:0000256" key="16">
    <source>
        <dbReference type="SAM" id="MobiDB-lite"/>
    </source>
</evidence>
<dbReference type="PANTHER" id="PTHR43301">
    <property type="entry name" value="ARABINAN ENDO-1,5-ALPHA-L-ARABINOSIDASE"/>
    <property type="match status" value="1"/>
</dbReference>
<dbReference type="SUPFAM" id="SSF75005">
    <property type="entry name" value="Arabinanase/levansucrase/invertase"/>
    <property type="match status" value="1"/>
</dbReference>
<evidence type="ECO:0000256" key="11">
    <source>
        <dbReference type="ARBA" id="ARBA00023326"/>
    </source>
</evidence>
<reference evidence="17 18" key="1">
    <citation type="submission" date="2017-05" db="EMBL/GenBank/DDBJ databases">
        <title>Genome sequence for an aflatoxigenic pathogen of Argentinian peanut, Aspergillus arachidicola.</title>
        <authorList>
            <person name="Moore G."/>
            <person name="Beltz S.B."/>
            <person name="Mack B.M."/>
        </authorList>
    </citation>
    <scope>NUCLEOTIDE SEQUENCE [LARGE SCALE GENOMIC DNA]</scope>
    <source>
        <strain evidence="17 18">CBS 117610</strain>
    </source>
</reference>
<evidence type="ECO:0000256" key="3">
    <source>
        <dbReference type="ARBA" id="ARBA00009865"/>
    </source>
</evidence>
<organism evidence="17 18">
    <name type="scientific">Aspergillus arachidicola</name>
    <dbReference type="NCBI Taxonomy" id="656916"/>
    <lineage>
        <taxon>Eukaryota</taxon>
        <taxon>Fungi</taxon>
        <taxon>Dikarya</taxon>
        <taxon>Ascomycota</taxon>
        <taxon>Pezizomycotina</taxon>
        <taxon>Eurotiomycetes</taxon>
        <taxon>Eurotiomycetidae</taxon>
        <taxon>Eurotiales</taxon>
        <taxon>Aspergillaceae</taxon>
        <taxon>Aspergillus</taxon>
        <taxon>Aspergillus subgen. Circumdati</taxon>
    </lineage>
</organism>
<dbReference type="InterPro" id="IPR023296">
    <property type="entry name" value="Glyco_hydro_beta-prop_sf"/>
</dbReference>
<proteinExistence type="inferred from homology"/>
<keyword evidence="5" id="KW-0858">Xylan degradation</keyword>
<sequence>GCCAPGGISATLRGYVTLLHFLVSRTPKKRTRRERKKKLKKKLWGRVPRPQTRSLLGAPFISMLSLVPSLNTAGPDTKWLSDRGFINMVLVATLFSLFTVSLCRSIPRSSPSSSPYTQAADLKIHDPTIINAGGAYYAYGVGEHIVIHQAPGLAGPWKQIGSVLDKDSIIPKGDREKPWAPTTIEVNGIFYCYYSVSNAGCRDSAIGVATSQSPGPGGWTDHGAIVQSGTGQGSDEHPFNEVNAIDPAVLVTGDQGHLIFGSYWSGIWQVPLNEDFCSVGNTTGSNAHHLAKHPQPERVQSQNQNPDPLCRDSSGRRPVEGAYISYHAPYYYLWLSWGQCCDYDPNNLPPSGEEYSIRVGRSESPHGPFVDKQGKELTQGGGELIYGSNNDVYAPGGQGVITRETGDVLYYHYCESLFSIVGFLVLEKPDWDIVIWDMSMVGPSYGKPPDLGTTLGGAIFRTVGQVIFAQALRVKIPHYAPAVDPETVIGAGATGFRDVVSLQDLAGVLTAYGKSVDRVFYLGVGFKKVKKDKDRKGSGGLVDDKA</sequence>
<keyword evidence="18" id="KW-1185">Reference proteome</keyword>
<evidence type="ECO:0000256" key="13">
    <source>
        <dbReference type="PIRSR" id="PIRSR606710-1"/>
    </source>
</evidence>
<evidence type="ECO:0000256" key="7">
    <source>
        <dbReference type="ARBA" id="ARBA00022801"/>
    </source>
</evidence>
<evidence type="ECO:0000256" key="15">
    <source>
        <dbReference type="RuleBase" id="RU361187"/>
    </source>
</evidence>
<name>A0A2G7FNH3_9EURO</name>
<dbReference type="Proteomes" id="UP000231358">
    <property type="component" value="Unassembled WGS sequence"/>
</dbReference>
<comment type="function">
    <text evidence="12">Endo-1,5-alpha-L-arabinanase involved in degradation of pectin. Its preferred substrate is linear 1,5-alpha-L-arabinan.</text>
</comment>
<feature type="region of interest" description="Disordered" evidence="16">
    <location>
        <begin position="286"/>
        <end position="314"/>
    </location>
</feature>
<evidence type="ECO:0000256" key="4">
    <source>
        <dbReference type="ARBA" id="ARBA00022525"/>
    </source>
</evidence>
<evidence type="ECO:0000256" key="12">
    <source>
        <dbReference type="ARBA" id="ARBA00025221"/>
    </source>
</evidence>
<comment type="subcellular location">
    <subcellularLocation>
        <location evidence="1">Secreted</location>
    </subcellularLocation>
</comment>
<evidence type="ECO:0000256" key="5">
    <source>
        <dbReference type="ARBA" id="ARBA00022651"/>
    </source>
</evidence>
<gene>
    <name evidence="17" type="ORF">AARAC_000175</name>
</gene>
<dbReference type="EMBL" id="NEXV01000528">
    <property type="protein sequence ID" value="PIG82187.1"/>
    <property type="molecule type" value="Genomic_DNA"/>
</dbReference>
<comment type="similarity">
    <text evidence="3 15">Belongs to the glycosyl hydrolase 43 family.</text>
</comment>
<comment type="pathway">
    <text evidence="2">Glycan metabolism; L-arabinan degradation.</text>
</comment>
<keyword evidence="7 15" id="KW-0378">Hydrolase</keyword>
<keyword evidence="8" id="KW-0325">Glycoprotein</keyword>
<dbReference type="AlphaFoldDB" id="A0A2G7FNH3"/>
<dbReference type="GO" id="GO:0004553">
    <property type="term" value="F:hydrolase activity, hydrolyzing O-glycosyl compounds"/>
    <property type="evidence" value="ECO:0007669"/>
    <property type="project" value="InterPro"/>
</dbReference>
<evidence type="ECO:0000256" key="14">
    <source>
        <dbReference type="PIRSR" id="PIRSR606710-2"/>
    </source>
</evidence>
<feature type="non-terminal residue" evidence="17">
    <location>
        <position position="1"/>
    </location>
</feature>
<protein>
    <submittedName>
        <fullName evidence="17">Endo-arabinanase</fullName>
    </submittedName>
</protein>
<evidence type="ECO:0000313" key="18">
    <source>
        <dbReference type="Proteomes" id="UP000231358"/>
    </source>
</evidence>
<evidence type="ECO:0000256" key="10">
    <source>
        <dbReference type="ARBA" id="ARBA00023295"/>
    </source>
</evidence>
<keyword evidence="11" id="KW-0624">Polysaccharide degradation</keyword>
<keyword evidence="4" id="KW-0964">Secreted</keyword>
<dbReference type="GO" id="GO:0005576">
    <property type="term" value="C:extracellular region"/>
    <property type="evidence" value="ECO:0007669"/>
    <property type="project" value="UniProtKB-SubCell"/>
</dbReference>
<dbReference type="GO" id="GO:0045493">
    <property type="term" value="P:xylan catabolic process"/>
    <property type="evidence" value="ECO:0007669"/>
    <property type="project" value="UniProtKB-KW"/>
</dbReference>
<dbReference type="InterPro" id="IPR050727">
    <property type="entry name" value="GH43_arabinanases"/>
</dbReference>
<evidence type="ECO:0000313" key="17">
    <source>
        <dbReference type="EMBL" id="PIG82187.1"/>
    </source>
</evidence>
<dbReference type="PANTHER" id="PTHR43301:SF4">
    <property type="entry name" value="ARABINAN ENDO-1,5-ALPHA-L-ARABINOSIDASE B"/>
    <property type="match status" value="1"/>
</dbReference>
<dbReference type="Pfam" id="PF04616">
    <property type="entry name" value="Glyco_hydro_43"/>
    <property type="match status" value="1"/>
</dbReference>
<accession>A0A2G7FNH3</accession>
<evidence type="ECO:0000256" key="6">
    <source>
        <dbReference type="ARBA" id="ARBA00022729"/>
    </source>
</evidence>
<comment type="caution">
    <text evidence="17">The sequence shown here is derived from an EMBL/GenBank/DDBJ whole genome shotgun (WGS) entry which is preliminary data.</text>
</comment>
<dbReference type="STRING" id="656916.A0A2G7FNH3"/>
<evidence type="ECO:0000256" key="2">
    <source>
        <dbReference type="ARBA" id="ARBA00004834"/>
    </source>
</evidence>
<feature type="site" description="Important for catalytic activity, responsible for pKa modulation of the active site Glu and correct orientation of both the proton donor and substrate" evidence="14">
    <location>
        <position position="246"/>
    </location>
</feature>
<evidence type="ECO:0000256" key="1">
    <source>
        <dbReference type="ARBA" id="ARBA00004613"/>
    </source>
</evidence>
<keyword evidence="6" id="KW-0732">Signal</keyword>
<dbReference type="InterPro" id="IPR006710">
    <property type="entry name" value="Glyco_hydro_43"/>
</dbReference>
<evidence type="ECO:0000256" key="9">
    <source>
        <dbReference type="ARBA" id="ARBA00023277"/>
    </source>
</evidence>
<dbReference type="CDD" id="cd18831">
    <property type="entry name" value="GH43_AnAbnA-like"/>
    <property type="match status" value="1"/>
</dbReference>
<feature type="active site" description="Proton acceptor" evidence="13">
    <location>
        <position position="126"/>
    </location>
</feature>